<dbReference type="InterPro" id="IPR007848">
    <property type="entry name" value="Small_mtfrase_dom"/>
</dbReference>
<dbReference type="InterPro" id="IPR047038">
    <property type="entry name" value="eEF3_chromodomain-like_sf"/>
</dbReference>
<evidence type="ECO:0000256" key="10">
    <source>
        <dbReference type="ARBA" id="ARBA00022884"/>
    </source>
</evidence>
<evidence type="ECO:0000256" key="1">
    <source>
        <dbReference type="ARBA" id="ARBA00004496"/>
    </source>
</evidence>
<evidence type="ECO:0000256" key="5">
    <source>
        <dbReference type="ARBA" id="ARBA00022737"/>
    </source>
</evidence>
<feature type="compositionally biased region" description="Basic and acidic residues" evidence="16">
    <location>
        <begin position="2303"/>
        <end position="2313"/>
    </location>
</feature>
<dbReference type="GO" id="GO:0016887">
    <property type="term" value="F:ATP hydrolysis activity"/>
    <property type="evidence" value="ECO:0007669"/>
    <property type="project" value="InterPro"/>
</dbReference>
<evidence type="ECO:0000256" key="12">
    <source>
        <dbReference type="ARBA" id="ARBA00049360"/>
    </source>
</evidence>
<keyword evidence="17" id="KW-0812">Transmembrane</keyword>
<evidence type="ECO:0000256" key="13">
    <source>
        <dbReference type="ARBA" id="ARBA00050030"/>
    </source>
</evidence>
<dbReference type="Pfam" id="PF00005">
    <property type="entry name" value="ABC_tran"/>
    <property type="match status" value="6"/>
</dbReference>
<evidence type="ECO:0000256" key="4">
    <source>
        <dbReference type="ARBA" id="ARBA00022490"/>
    </source>
</evidence>
<dbReference type="PROSITE" id="PS00211">
    <property type="entry name" value="ABC_TRANSPORTER_1"/>
    <property type="match status" value="3"/>
</dbReference>
<dbReference type="SMART" id="SM01349">
    <property type="entry name" value="TOG"/>
    <property type="match status" value="3"/>
</dbReference>
<feature type="compositionally biased region" description="Basic and acidic residues" evidence="16">
    <location>
        <begin position="3477"/>
        <end position="3493"/>
    </location>
</feature>
<comment type="subcellular location">
    <subcellularLocation>
        <location evidence="1">Cytoplasm</location>
    </subcellularLocation>
</comment>
<dbReference type="SMART" id="SM00298">
    <property type="entry name" value="CHROMO"/>
    <property type="match status" value="3"/>
</dbReference>
<evidence type="ECO:0000313" key="19">
    <source>
        <dbReference type="EMBL" id="CAE7026333.1"/>
    </source>
</evidence>
<dbReference type="Gene3D" id="2.40.50.990">
    <property type="match status" value="3"/>
</dbReference>
<keyword evidence="9" id="KW-0067">ATP-binding</keyword>
<comment type="pathway">
    <text evidence="2">Protein biosynthesis; polypeptide chain elongation.</text>
</comment>
<dbReference type="CDD" id="cd03221">
    <property type="entry name" value="ABCF_EF-3"/>
    <property type="match status" value="2"/>
</dbReference>
<gene>
    <name evidence="19" type="primary">elf1</name>
    <name evidence="19" type="ORF">SNAT2548_LOCUS3246</name>
</gene>
<evidence type="ECO:0000256" key="14">
    <source>
        <dbReference type="ARBA" id="ARBA00050045"/>
    </source>
</evidence>
<dbReference type="InterPro" id="IPR050611">
    <property type="entry name" value="ABCF"/>
</dbReference>
<evidence type="ECO:0000256" key="16">
    <source>
        <dbReference type="SAM" id="MobiDB-lite"/>
    </source>
</evidence>
<accession>A0A812I9T0</accession>
<dbReference type="GO" id="GO:0032259">
    <property type="term" value="P:methylation"/>
    <property type="evidence" value="ECO:0007669"/>
    <property type="project" value="InterPro"/>
</dbReference>
<feature type="region of interest" description="Disordered" evidence="16">
    <location>
        <begin position="2342"/>
        <end position="2363"/>
    </location>
</feature>
<name>A0A812I9T0_9DINO</name>
<dbReference type="InterPro" id="IPR016197">
    <property type="entry name" value="Chromo-like_dom_sf"/>
</dbReference>
<dbReference type="InterPro" id="IPR011989">
    <property type="entry name" value="ARM-like"/>
</dbReference>
<dbReference type="InterPro" id="IPR017871">
    <property type="entry name" value="ABC_transporter-like_CS"/>
</dbReference>
<evidence type="ECO:0000256" key="17">
    <source>
        <dbReference type="SAM" id="Phobius"/>
    </source>
</evidence>
<feature type="domain" description="ABC transporter" evidence="18">
    <location>
        <begin position="1588"/>
        <end position="1871"/>
    </location>
</feature>
<dbReference type="Pfam" id="PF05175">
    <property type="entry name" value="MTS"/>
    <property type="match status" value="1"/>
</dbReference>
<keyword evidence="17" id="KW-1133">Transmembrane helix</keyword>
<keyword evidence="10" id="KW-0694">RNA-binding</keyword>
<dbReference type="GO" id="GO:0005737">
    <property type="term" value="C:cytoplasm"/>
    <property type="evidence" value="ECO:0007669"/>
    <property type="project" value="UniProtKB-SubCell"/>
</dbReference>
<dbReference type="InterPro" id="IPR003439">
    <property type="entry name" value="ABC_transporter-like_ATP-bd"/>
</dbReference>
<dbReference type="Gene3D" id="3.40.50.150">
    <property type="entry name" value="Vaccinia Virus protein VP39"/>
    <property type="match status" value="1"/>
</dbReference>
<keyword evidence="20" id="KW-1185">Reference proteome</keyword>
<evidence type="ECO:0000256" key="8">
    <source>
        <dbReference type="ARBA" id="ARBA00022801"/>
    </source>
</evidence>
<reference evidence="19" key="1">
    <citation type="submission" date="2021-02" db="EMBL/GenBank/DDBJ databases">
        <authorList>
            <person name="Dougan E. K."/>
            <person name="Rhodes N."/>
            <person name="Thang M."/>
            <person name="Chan C."/>
        </authorList>
    </citation>
    <scope>NUCLEOTIDE SEQUENCE</scope>
</reference>
<dbReference type="SUPFAM" id="SSF52540">
    <property type="entry name" value="P-loop containing nucleoside triphosphate hydrolases"/>
    <property type="match status" value="6"/>
</dbReference>
<organism evidence="19 20">
    <name type="scientific">Symbiodinium natans</name>
    <dbReference type="NCBI Taxonomy" id="878477"/>
    <lineage>
        <taxon>Eukaryota</taxon>
        <taxon>Sar</taxon>
        <taxon>Alveolata</taxon>
        <taxon>Dinophyceae</taxon>
        <taxon>Suessiales</taxon>
        <taxon>Symbiodiniaceae</taxon>
        <taxon>Symbiodinium</taxon>
    </lineage>
</organism>
<feature type="region of interest" description="Disordered" evidence="16">
    <location>
        <begin position="2303"/>
        <end position="2324"/>
    </location>
</feature>
<dbReference type="GO" id="GO:0003723">
    <property type="term" value="F:RNA binding"/>
    <property type="evidence" value="ECO:0007669"/>
    <property type="project" value="UniProtKB-KW"/>
</dbReference>
<feature type="domain" description="ABC transporter" evidence="18">
    <location>
        <begin position="643"/>
        <end position="983"/>
    </location>
</feature>
<dbReference type="SUPFAM" id="SSF54160">
    <property type="entry name" value="Chromo domain-like"/>
    <property type="match status" value="3"/>
</dbReference>
<protein>
    <recommendedName>
        <fullName evidence="13">Elongation factor 3</fullName>
    </recommendedName>
    <alternativeName>
        <fullName evidence="14">Eukaryotic elongation factor 3</fullName>
    </alternativeName>
</protein>
<feature type="region of interest" description="Disordered" evidence="16">
    <location>
        <begin position="3477"/>
        <end position="3498"/>
    </location>
</feature>
<dbReference type="Gene3D" id="3.40.50.300">
    <property type="entry name" value="P-loop containing nucleotide triphosphate hydrolases"/>
    <property type="match status" value="6"/>
</dbReference>
<feature type="transmembrane region" description="Helical" evidence="17">
    <location>
        <begin position="4484"/>
        <end position="4504"/>
    </location>
</feature>
<feature type="transmembrane region" description="Helical" evidence="17">
    <location>
        <begin position="4392"/>
        <end position="4411"/>
    </location>
</feature>
<comment type="catalytic activity">
    <reaction evidence="12">
        <text>ATP + H2O = ADP + phosphate + H(+)</text>
        <dbReference type="Rhea" id="RHEA:13065"/>
        <dbReference type="ChEBI" id="CHEBI:15377"/>
        <dbReference type="ChEBI" id="CHEBI:15378"/>
        <dbReference type="ChEBI" id="CHEBI:30616"/>
        <dbReference type="ChEBI" id="CHEBI:43474"/>
        <dbReference type="ChEBI" id="CHEBI:456216"/>
    </reaction>
</comment>
<feature type="coiled-coil region" evidence="15">
    <location>
        <begin position="3513"/>
        <end position="3561"/>
    </location>
</feature>
<keyword evidence="4" id="KW-0963">Cytoplasm</keyword>
<dbReference type="InterPro" id="IPR029063">
    <property type="entry name" value="SAM-dependent_MTases_sf"/>
</dbReference>
<feature type="compositionally biased region" description="Basic and acidic residues" evidence="16">
    <location>
        <begin position="966"/>
        <end position="982"/>
    </location>
</feature>
<dbReference type="InterPro" id="IPR003593">
    <property type="entry name" value="AAA+_ATPase"/>
</dbReference>
<dbReference type="InterPro" id="IPR027417">
    <property type="entry name" value="P-loop_NTPase"/>
</dbReference>
<dbReference type="InterPro" id="IPR034085">
    <property type="entry name" value="TOG"/>
</dbReference>
<feature type="domain" description="ABC transporter" evidence="18">
    <location>
        <begin position="1901"/>
        <end position="2248"/>
    </location>
</feature>
<dbReference type="PANTHER" id="PTHR19211:SF5">
    <property type="entry name" value="ELONGATION FACTOR 3A-RELATED"/>
    <property type="match status" value="1"/>
</dbReference>
<dbReference type="EMBL" id="CAJNDS010000200">
    <property type="protein sequence ID" value="CAE7026333.1"/>
    <property type="molecule type" value="Genomic_DNA"/>
</dbReference>
<feature type="transmembrane region" description="Helical" evidence="17">
    <location>
        <begin position="4307"/>
        <end position="4328"/>
    </location>
</feature>
<dbReference type="GO" id="GO:0008757">
    <property type="term" value="F:S-adenosylmethionine-dependent methyltransferase activity"/>
    <property type="evidence" value="ECO:0007669"/>
    <property type="project" value="UniProtKB-ARBA"/>
</dbReference>
<dbReference type="CDD" id="cd18626">
    <property type="entry name" value="CD_eEF3"/>
    <property type="match status" value="3"/>
</dbReference>
<dbReference type="UniPathway" id="UPA00345"/>
<sequence length="4583" mass="505294">MAAELKAEVEGLVAKIADKAAGQSALEGLAAIAKDKGRPAEPFLVAAFPKILEASNDKSKNVKDAAVATSKAIMEMVSPFAVELLLPSFLNGLAVKAKPTQKEATLQIISALAGKAPRAVGYLLVNLVAPVADLTCDIKKEVKTAALECMTAICGCTGNKDLEPFLPAVVDAASSIDKTHACVEKLAGCIFVQNVEAPALAVTMPVLTRGLNDKNEEVKRTCCQIVDNMCKLVEDPAEVLPLMPKLDPLVKSATQKISDPEARGVAEKAYKTLQKAAGEGAESLQQMKLEDAKKQVSAALGGNAGSGEAFEDELTHVSALAACAANMRVFDEDLWKKDVGYLAPFDSITEALRAKMEIAAKPKEEVEEEDTEGVDLYKGAFSLAYGTLTLLRDAKMHLKRNRFYGLLGPNQCGKTTLMRAIANEQLEGFPKRDELKSVFVEHEIEDEEVGVQDDGFPILSVDKPGWWWVVHTCNDIYKLDPPVKEETVKELMKSIGFGYPGGPDRAANLELPVTSYSGGWKMKMQLCAAQLMNADVLMLDEPTGHLDVDNIKWLEDWLESFDGSIICTSHFSPFLDKMCTHIIDFQDRKLKTFKGEKGQTLTQFVEKYPEKKSYFEIRNDNMRFVFPEPGALEGVKSRSKVILRMNNVSFTYPTKDKPTIMDVSLTVSQVSRVAVIGANGAGKSTAIKVLVGEQLPTEGTIWKAQGLRMAYVAQHAFHHLEKHMQETPTQYIMWRFAGNDDRESIEFKTEDLSVDEEKARAQKWCIDSVTGNVRRCTDPKEDAKKAKQDEAGAVVPDAIVNRRQKKKEKTFEYEVKWQFKSMDNNTWVEKDTLVKMGYIKLVQREDERQAAMAGLMTKQLTQPGVEKHLADFGVDAESASHTQINQLSGGMKVKIVLAAAMWQNPHVLILDEPTNYLDRDGLGALVLAIKDYKGGVLIISHNKEFCDSVATEKWIMQAGRLRIEGESIDNSKDDDNANKGPDEVFDGAGNKIEVKKSVTMTEKDKKKSIKDLEKKIKDGKKKQTLTDEEVWELEDKLNELKESLKGKDHGRSLCSAMFYKAPATVADALASTDRAVVLNGSIQHANKPKSAEVCASWILSWPFCRDFCPQREAMAAELKAEVEGLVAKIADKAAGQSALEGLAAIAKDKGRPAEPFLVAAFPKILEASNDKSKNVKDAAVATSKAIMEMVSPFAVELLLPSFLNGLAVKAKPTQKEATLQIISALAGKAPRAVGYLLVNLVAPVADLTCDIKKEVKTAALECMTAICGCTGNKATNFLRLRTEACVKVLEMLSLSAPQDLEPFLPAVVDAASSIDKTHACVEKLAGIFVQNVEAPALAAGSPEEFPVTMPVLTRGLNDKNEVKRTCCQIVDNMCKLVEDPAEAENSREHGQMGADWVQIGCKLHRMIRFVFGGAAFDAEVGSFGQERHTEDLRPRSTRPLLGFQGGPAYPEPVVSIFAMAIPLLTFAAKEWDGVGQRGTEGVAEKAYKTLQKAAGEGAESLQQMKLEDAKKQVSAALGGNAGSGEAFEDELTHVSALAACAANMRVFDEDLWKKDVGYLAPFDSITEALRAKMEIAAKPKEEVEEEDTEGVDLYKGAFSLAYGTLTLLRDAKMHLKRNRFYGLLGPNQCGKTTLMRAIANEQLEAGIEDEEVGVQDDGWEPSFPILSVDKPGWWWVVHTCNAAEVVGTWCCANCAAPLNHATLPISGNDIYKLDPPVKEETVKELMKSIGFGYPGGPDRAANLELRPGRSAGKPVTSYSGGWKMKMQLCAAQLMNADVLMLDEPTGHLDVDNIKWLEDWLESFDGSIICTSHFSPFLDKMCILAVQKTHCTSGNVRCTHIIDFQDRKLKTFKGEKGQTLTQFVEKYPEKKSYFEIRNDNMRFVFPEPGALEGVKSRSKVILRMNNVSFTYPTKDKPTIMDVSLSLEQHWHWPLRSMTVSQVSRVAVIGANGAGKSTAIKVLVGEQLPTEGTIWKAQGLRMAYVAQHAFHHLEKHMQETPTQYIMWRFAGNDDRESIEFKTEDLSVDEEKARAQKWCIDSVTGNVRRCTDPKEDAKKAKQDEAGAVVPDAIVNRRQKKKEKTFEYEVKWQFKSMDNNTWVEKDTLVKMGYIKLVQREDERQAAMAGLMTKQLTQPGVEKHLADFGVDAESASHTQINQLSGGMKVKIVLAAAMWQNPHVLILDEPLRCLVDGCGPRGKMLVDCFPWNGITWHALCNDPPRPTNYLDRDGLGAPACTLSQPPCPGRALVLAIKDYKGGVLIISHNKATCALPWLSVQEFCDSVATEKWIMQHLGAAGRLRIEGESIDNSKDDDNANKGPEQGQLHCPDEVFDGAGNKIEVKKSATGWQAEPENDPPWTVTMTEKDKKKSIKDLEKKIKDGKKKQTLTDEEVWELEDKLNELKESLKGKDHGRSLCSAMFYKAPATVADALASNSEDLAGPDVRFCPSREAMAAELKAEVEGLVAKIADKAAGQSALEGLAAIAKDKGRPAEPFLVAAFPKILEASNDKSKNVKDAAVATSKAIMEMVSPFAVELLLPSFLNGLAVKAKPTQKEATLQIISALAGKAPRAVGYLLVNLVAPVADLTCDIKKEVKTAALECMTAICGCTGNKATNFLRLRTEACVKVLEMLSLSAPQDLEPFLPAVVDAASSIDKTHACVEKLAGIFVQNVEAPALAAGSPEEFPVTMPVLTRGLNDKNEVKRTCCQIVDNMCKLVEDPAEAENSREHAQMGADWVQIGCRLGANCIACVAEKAYKTLQKAAGEGAESLQQMKLEDAKKQVSAALGGNAGSGEAFEDELTHVSALAACAANMRVFDEDLWKKDVGYLAPFDSITEALRAKMEIAAKPKEEVEEEDTEGVDLYKGAFSLAYGTLTLLRDAKMHLKRNRFYGLLGPNQCGKTTLMRAIANEQLEAGIEDEEVGVQDDGFPILSVDKPGWWWVVHTCNDIYKLDPPVKEETVKELMKSIGFGYPGGPDRAANLELPVTSYSGGWKMKMQLCAAQLMNADVLMLDEPTGHLDVDNIKWLEDWLESFDGSIICTSHFSPFLDKMCTHIIDFQDRKLKTFKGEKGQTLTQFVEKYPEKKSYFEIRNDNMRFVFPEPGALEGVKSRSKVILRMNNVSFTYPTKDKPTIMDVSLTVSQVSRVAVIGANGAGKSTAIKVLVGEQLPTEGTIWKAQGLRMAYVAQHAFHHLEKHMQETPTQYIMWRFAGNDDRESIEFKTEDLSVDEEKARAQKWCIDSVTGNVRRCTDPKEDAKKAKQDEAGAVVPDAIVNRRQKKKEKTFEYEVKWQFKSMDNNTWVEKDTLVKMGYIKLVQREDERQAAMAGLMTKQLTQPGVEKHLADFGVDAESASHTQINQLSGGMKVKIVLAAAMWQNPHVLILDEPLRCLVDGCGPRGKMLVDCFPWNGITWRALCNDPPRPTNYLDRDGLGAPPALCHSALVLAIKDYKGGVLIISHNKEFCDSVATEKWIMQAGRLRIEGESIDNSKDDDNANKGPDEVFDGAGNKIEVKKSVTMTEKDKKKSIKDLEKKIKDGKKKQTLTDEEVWELEDKLNELKESLKGKVQRKANVFVCVSFMSKDEVKLRPTGPLACDQIWKLRASRHSVPRAALVEQLTQASEALEGLRDKWDAIELGQAQNLQPLADEEVALRNAIRTLEFGDPAEIQAIPQTPCDDPVVAGYYRIARALLELEVAQKEWEVRTAQAAGLDQPNSPEAGAFASRLLGIALLRIRMFQHSEAYALLQRAVPTMLATQQFVGSEGEAAKHWLQNLCRNTAMSQMLRSPGHMQGVDISDSQHLERLQALGRSLRGCGYAAKAILDLTKAPTLEMFADDDLCGQAADSLLAGSQSNAALQELTRFFLLSRPLPLKQLAELLGSSCVEFLLELQAITAIRGLACTLVKADEAVQAIEAAPEDLFCFANIKIWPVEDLLIATDRQTWPSQAFEPVMYLSDDSWGLIYGAPRVEVESVLDLCTGSGVQGLVALQNYAKTATFVDLNPRALDFVRFNVALNGLSQKVSGIYEGNLYEALPPESGPFDAILANPPFLPNPRGIGSQCSAKFGDGGDFGEDVLEAIMEGVAKNLKPSGHLSAVTYAPNTPEMPDRIARYLNVPEKTSPCITVFSSKLKPAKEFKPVSSAVEAARYQEALDEVGVKTMAEAITVVSFVDGCPQTNFVLKERLFQDEGYLRSLWNEHLEADLVSPFASRHALAFRTFQIAMSSVPDQQPGLLPLQFFLDRDIQMSQMSHVSHTSESHVRESIELGSNMLPVRDETRGSSLEAIASFSRAEPDDGHTATLTPSCFSLVLMCAVHGVSMWVPILLVIPVSVAQITVIWIITFRSPEYLFGSGRWLLPNSASKSLNAMKAFASVLMLGQIAEEFYEIGESAGVLRRSRLAKSWRWYVCWMVVAMQYVLALMVLVASDHLILSRERPIEPLWITYYVFMTLNFDNMLVRFISYVHTMERSPTWKVDVYEPTSPNSATNLRRSDGIQRLFLVWIPVFVAIMLNITSRVFNRLPITLLRYGAVTNDLNDVGVTLVLHTSTIFRLRIRDGWELQVMMTSSMGLPHGCCPAEAVWHQNSTEDSVRFSSSAE</sequence>
<dbReference type="PROSITE" id="PS00092">
    <property type="entry name" value="N6_MTASE"/>
    <property type="match status" value="1"/>
</dbReference>
<dbReference type="GO" id="GO:0005524">
    <property type="term" value="F:ATP binding"/>
    <property type="evidence" value="ECO:0007669"/>
    <property type="project" value="UniProtKB-KW"/>
</dbReference>
<dbReference type="SMART" id="SM00382">
    <property type="entry name" value="AAA"/>
    <property type="match status" value="6"/>
</dbReference>
<keyword evidence="17" id="KW-0472">Membrane</keyword>
<dbReference type="PROSITE" id="PS50893">
    <property type="entry name" value="ABC_TRANSPORTER_2"/>
    <property type="match status" value="6"/>
</dbReference>
<proteinExistence type="inferred from homology"/>
<keyword evidence="15" id="KW-0175">Coiled coil</keyword>
<evidence type="ECO:0000256" key="3">
    <source>
        <dbReference type="ARBA" id="ARBA00011054"/>
    </source>
</evidence>
<keyword evidence="7" id="KW-0251">Elongation factor</keyword>
<keyword evidence="5" id="KW-0677">Repeat</keyword>
<dbReference type="InterPro" id="IPR000953">
    <property type="entry name" value="Chromo/chromo_shadow_dom"/>
</dbReference>
<evidence type="ECO:0000313" key="20">
    <source>
        <dbReference type="Proteomes" id="UP000604046"/>
    </source>
</evidence>
<dbReference type="InterPro" id="IPR015688">
    <property type="entry name" value="eEF3_ABC2_chromodomain-like"/>
</dbReference>
<feature type="region of interest" description="Disordered" evidence="16">
    <location>
        <begin position="966"/>
        <end position="986"/>
    </location>
</feature>
<feature type="domain" description="ABC transporter" evidence="18">
    <location>
        <begin position="3110"/>
        <end position="3494"/>
    </location>
</feature>
<evidence type="ECO:0000256" key="11">
    <source>
        <dbReference type="ARBA" id="ARBA00022917"/>
    </source>
</evidence>
<dbReference type="InterPro" id="IPR002052">
    <property type="entry name" value="DNA_methylase_N6_adenine_CS"/>
</dbReference>
<dbReference type="PANTHER" id="PTHR19211">
    <property type="entry name" value="ATP-BINDING TRANSPORT PROTEIN-RELATED"/>
    <property type="match status" value="1"/>
</dbReference>
<comment type="caution">
    <text evidence="19">The sequence shown here is derived from an EMBL/GenBank/DDBJ whole genome shotgun (WGS) entry which is preliminary data.</text>
</comment>
<evidence type="ECO:0000259" key="18">
    <source>
        <dbReference type="PROSITE" id="PS50893"/>
    </source>
</evidence>
<dbReference type="Proteomes" id="UP000604046">
    <property type="component" value="Unassembled WGS sequence"/>
</dbReference>
<keyword evidence="6" id="KW-0547">Nucleotide-binding</keyword>
<keyword evidence="8" id="KW-0378">Hydrolase</keyword>
<comment type="similarity">
    <text evidence="3">Belongs to the ABC transporter superfamily. ABCF family. EF3 subfamily.</text>
</comment>
<evidence type="ECO:0000256" key="2">
    <source>
        <dbReference type="ARBA" id="ARBA00004815"/>
    </source>
</evidence>
<dbReference type="Pfam" id="PF24984">
    <property type="entry name" value="HEAT_EF3_GNC1"/>
    <property type="match status" value="3"/>
</dbReference>
<evidence type="ECO:0000256" key="9">
    <source>
        <dbReference type="ARBA" id="ARBA00022840"/>
    </source>
</evidence>
<evidence type="ECO:0000256" key="6">
    <source>
        <dbReference type="ARBA" id="ARBA00022741"/>
    </source>
</evidence>
<evidence type="ECO:0000256" key="15">
    <source>
        <dbReference type="SAM" id="Coils"/>
    </source>
</evidence>
<feature type="domain" description="ABC transporter" evidence="18">
    <location>
        <begin position="2852"/>
        <end position="3079"/>
    </location>
</feature>
<keyword evidence="11" id="KW-0648">Protein biosynthesis</keyword>
<evidence type="ECO:0000256" key="7">
    <source>
        <dbReference type="ARBA" id="ARBA00022768"/>
    </source>
</evidence>
<dbReference type="InterPro" id="IPR016024">
    <property type="entry name" value="ARM-type_fold"/>
</dbReference>
<dbReference type="SUPFAM" id="SSF48371">
    <property type="entry name" value="ARM repeat"/>
    <property type="match status" value="3"/>
</dbReference>
<dbReference type="SUPFAM" id="SSF53335">
    <property type="entry name" value="S-adenosyl-L-methionine-dependent methyltransferases"/>
    <property type="match status" value="1"/>
</dbReference>
<feature type="domain" description="ABC transporter" evidence="18">
    <location>
        <begin position="371"/>
        <end position="612"/>
    </location>
</feature>
<dbReference type="Pfam" id="PF24987">
    <property type="entry name" value="HEAT_EF3_N"/>
    <property type="match status" value="3"/>
</dbReference>
<dbReference type="OrthoDB" id="269872at2759"/>
<feature type="transmembrane region" description="Helical" evidence="17">
    <location>
        <begin position="4431"/>
        <end position="4450"/>
    </location>
</feature>
<dbReference type="CDD" id="cd02440">
    <property type="entry name" value="AdoMet_MTases"/>
    <property type="match status" value="1"/>
</dbReference>
<dbReference type="Gene3D" id="1.25.10.10">
    <property type="entry name" value="Leucine-rich Repeat Variant"/>
    <property type="match status" value="3"/>
</dbReference>
<dbReference type="GO" id="GO:0003746">
    <property type="term" value="F:translation elongation factor activity"/>
    <property type="evidence" value="ECO:0007669"/>
    <property type="project" value="UniProtKB-KW"/>
</dbReference>